<proteinExistence type="predicted"/>
<keyword evidence="4" id="KW-0249">Electron transport</keyword>
<keyword evidence="10" id="KW-1185">Reference proteome</keyword>
<comment type="caution">
    <text evidence="9">The sequence shown here is derived from an EMBL/GenBank/DDBJ whole genome shotgun (WGS) entry which is preliminary data.</text>
</comment>
<dbReference type="SUPFAM" id="SSF46626">
    <property type="entry name" value="Cytochrome c"/>
    <property type="match status" value="1"/>
</dbReference>
<keyword evidence="7" id="KW-0732">Signal</keyword>
<dbReference type="EMBL" id="JAQQKX010000005">
    <property type="protein sequence ID" value="MDC7683338.1"/>
    <property type="molecule type" value="Genomic_DNA"/>
</dbReference>
<dbReference type="InterPro" id="IPR009056">
    <property type="entry name" value="Cyt_c-like_dom"/>
</dbReference>
<keyword evidence="5 6" id="KW-0408">Iron</keyword>
<evidence type="ECO:0000256" key="6">
    <source>
        <dbReference type="PROSITE-ProRule" id="PRU00433"/>
    </source>
</evidence>
<dbReference type="RefSeq" id="WP_272747812.1">
    <property type="nucleotide sequence ID" value="NZ_JAQQKX010000005.1"/>
</dbReference>
<dbReference type="InterPro" id="IPR036909">
    <property type="entry name" value="Cyt_c-like_dom_sf"/>
</dbReference>
<evidence type="ECO:0000259" key="8">
    <source>
        <dbReference type="PROSITE" id="PS51007"/>
    </source>
</evidence>
<evidence type="ECO:0000313" key="9">
    <source>
        <dbReference type="EMBL" id="MDC7683338.1"/>
    </source>
</evidence>
<gene>
    <name evidence="9" type="ORF">PQU92_08625</name>
</gene>
<evidence type="ECO:0000256" key="4">
    <source>
        <dbReference type="ARBA" id="ARBA00022982"/>
    </source>
</evidence>
<keyword evidence="3 6" id="KW-0479">Metal-binding</keyword>
<dbReference type="Pfam" id="PF00034">
    <property type="entry name" value="Cytochrom_C"/>
    <property type="match status" value="1"/>
</dbReference>
<reference evidence="9 10" key="1">
    <citation type="submission" date="2023-01" db="EMBL/GenBank/DDBJ databases">
        <title>Novel species of the genus Asticcacaulis isolated from rivers.</title>
        <authorList>
            <person name="Lu H."/>
        </authorList>
    </citation>
    <scope>NUCLEOTIDE SEQUENCE [LARGE SCALE GENOMIC DNA]</scope>
    <source>
        <strain evidence="9 10">BYS171W</strain>
    </source>
</reference>
<dbReference type="InterPro" id="IPR002327">
    <property type="entry name" value="Cyt_c_1A/1B"/>
</dbReference>
<keyword evidence="1" id="KW-0813">Transport</keyword>
<protein>
    <submittedName>
        <fullName evidence="9">C-type cytochrome</fullName>
    </submittedName>
</protein>
<sequence>MKPFLLSLSLALIATTAHAGPGDAALGEDLFDQYCAACHDTGASNGQGPSLKGVVGRRIAAVPGFAYSTPLKAAGAKGERWSEAQLDKFLTEPSKLYPGTAMPQAIGKPESRAALIAFLKTK</sequence>
<evidence type="ECO:0000256" key="3">
    <source>
        <dbReference type="ARBA" id="ARBA00022723"/>
    </source>
</evidence>
<dbReference type="Proteomes" id="UP001214854">
    <property type="component" value="Unassembled WGS sequence"/>
</dbReference>
<dbReference type="Gene3D" id="1.10.760.10">
    <property type="entry name" value="Cytochrome c-like domain"/>
    <property type="match status" value="1"/>
</dbReference>
<evidence type="ECO:0000256" key="7">
    <source>
        <dbReference type="SAM" id="SignalP"/>
    </source>
</evidence>
<evidence type="ECO:0000313" key="10">
    <source>
        <dbReference type="Proteomes" id="UP001214854"/>
    </source>
</evidence>
<dbReference type="PANTHER" id="PTHR11961">
    <property type="entry name" value="CYTOCHROME C"/>
    <property type="match status" value="1"/>
</dbReference>
<feature type="signal peptide" evidence="7">
    <location>
        <begin position="1"/>
        <end position="19"/>
    </location>
</feature>
<feature type="domain" description="Cytochrome c" evidence="8">
    <location>
        <begin position="22"/>
        <end position="122"/>
    </location>
</feature>
<organism evidence="9 10">
    <name type="scientific">Asticcacaulis aquaticus</name>
    <dbReference type="NCBI Taxonomy" id="2984212"/>
    <lineage>
        <taxon>Bacteria</taxon>
        <taxon>Pseudomonadati</taxon>
        <taxon>Pseudomonadota</taxon>
        <taxon>Alphaproteobacteria</taxon>
        <taxon>Caulobacterales</taxon>
        <taxon>Caulobacteraceae</taxon>
        <taxon>Asticcacaulis</taxon>
    </lineage>
</organism>
<evidence type="ECO:0000256" key="5">
    <source>
        <dbReference type="ARBA" id="ARBA00023004"/>
    </source>
</evidence>
<dbReference type="PRINTS" id="PR00604">
    <property type="entry name" value="CYTCHRMECIAB"/>
</dbReference>
<accession>A0ABT5HTE9</accession>
<dbReference type="PROSITE" id="PS51007">
    <property type="entry name" value="CYTC"/>
    <property type="match status" value="1"/>
</dbReference>
<evidence type="ECO:0000256" key="1">
    <source>
        <dbReference type="ARBA" id="ARBA00022448"/>
    </source>
</evidence>
<evidence type="ECO:0000256" key="2">
    <source>
        <dbReference type="ARBA" id="ARBA00022617"/>
    </source>
</evidence>
<feature type="chain" id="PRO_5045093199" evidence="7">
    <location>
        <begin position="20"/>
        <end position="122"/>
    </location>
</feature>
<name>A0ABT5HTE9_9CAUL</name>
<keyword evidence="2 6" id="KW-0349">Heme</keyword>